<dbReference type="EMBL" id="SLWV01000008">
    <property type="protein sequence ID" value="TCO76434.1"/>
    <property type="molecule type" value="Genomic_DNA"/>
</dbReference>
<evidence type="ECO:0000313" key="2">
    <source>
        <dbReference type="Proteomes" id="UP000294919"/>
    </source>
</evidence>
<comment type="caution">
    <text evidence="1">The sequence shown here is derived from an EMBL/GenBank/DDBJ whole genome shotgun (WGS) entry which is preliminary data.</text>
</comment>
<accession>A0A4R2KRV0</accession>
<evidence type="ECO:0000313" key="1">
    <source>
        <dbReference type="EMBL" id="TCO76434.1"/>
    </source>
</evidence>
<name>A0A4R2KRV0_9FIRM</name>
<dbReference type="OrthoDB" id="4304at2"/>
<proteinExistence type="predicted"/>
<dbReference type="RefSeq" id="WP_132244378.1">
    <property type="nucleotide sequence ID" value="NZ_SLWV01000008.1"/>
</dbReference>
<protein>
    <recommendedName>
        <fullName evidence="3">DUF1850 domain-containing protein</fullName>
    </recommendedName>
</protein>
<keyword evidence="2" id="KW-1185">Reference proteome</keyword>
<gene>
    <name evidence="1" type="ORF">EV214_10836</name>
</gene>
<dbReference type="AlphaFoldDB" id="A0A4R2KRV0"/>
<reference evidence="1 2" key="1">
    <citation type="submission" date="2019-03" db="EMBL/GenBank/DDBJ databases">
        <title>Genomic Encyclopedia of Type Strains, Phase IV (KMG-IV): sequencing the most valuable type-strain genomes for metagenomic binning, comparative biology and taxonomic classification.</title>
        <authorList>
            <person name="Goeker M."/>
        </authorList>
    </citation>
    <scope>NUCLEOTIDE SEQUENCE [LARGE SCALE GENOMIC DNA]</scope>
    <source>
        <strain evidence="1 2">DSM 102940</strain>
    </source>
</reference>
<dbReference type="InterPro" id="IPR015001">
    <property type="entry name" value="DUF1850"/>
</dbReference>
<organism evidence="1 2">
    <name type="scientific">Marinisporobacter balticus</name>
    <dbReference type="NCBI Taxonomy" id="2018667"/>
    <lineage>
        <taxon>Bacteria</taxon>
        <taxon>Bacillati</taxon>
        <taxon>Bacillota</taxon>
        <taxon>Clostridia</taxon>
        <taxon>Peptostreptococcales</taxon>
        <taxon>Thermotaleaceae</taxon>
        <taxon>Marinisporobacter</taxon>
    </lineage>
</organism>
<sequence>MNRRSKFLIIFLLLAFFILNTIPIPILILEDLKASKIIFVHKVSPNDQFTIHWMHSVELAPWEEIFSIDDDCNIILDSTRFKAFGAGVPDAAGKKTVIKNGWIYFLNIDKDMPNLTYGISNFAKHTFYFKNKTLKLYNMVPNDNPIKIYTKKISLLSYLYYKNI</sequence>
<dbReference type="Proteomes" id="UP000294919">
    <property type="component" value="Unassembled WGS sequence"/>
</dbReference>
<dbReference type="Pfam" id="PF08905">
    <property type="entry name" value="DUF1850"/>
    <property type="match status" value="1"/>
</dbReference>
<evidence type="ECO:0008006" key="3">
    <source>
        <dbReference type="Google" id="ProtNLM"/>
    </source>
</evidence>